<organism evidence="1 2">
    <name type="scientific">Candidatus Nitronauta litoralis</name>
    <dbReference type="NCBI Taxonomy" id="2705533"/>
    <lineage>
        <taxon>Bacteria</taxon>
        <taxon>Pseudomonadati</taxon>
        <taxon>Nitrospinota/Tectimicrobiota group</taxon>
        <taxon>Nitrospinota</taxon>
        <taxon>Nitrospinia</taxon>
        <taxon>Nitrospinales</taxon>
        <taxon>Nitrospinaceae</taxon>
        <taxon>Candidatus Nitronauta</taxon>
    </lineage>
</organism>
<reference evidence="1 2" key="1">
    <citation type="submission" date="2020-02" db="EMBL/GenBank/DDBJ databases">
        <title>Genomic and physiological characterization of two novel Nitrospinaceae genera.</title>
        <authorList>
            <person name="Mueller A.J."/>
            <person name="Jung M.-Y."/>
            <person name="Strachan C.R."/>
            <person name="Herbold C.W."/>
            <person name="Kirkegaard R.H."/>
            <person name="Daims H."/>
        </authorList>
    </citation>
    <scope>NUCLEOTIDE SEQUENCE [LARGE SCALE GENOMIC DNA]</scope>
    <source>
        <strain evidence="1">EB</strain>
    </source>
</reference>
<sequence>MTDCTDTNTCATNEECCQVEKSLGEACCPVESTIQMGNKAFFQAMKEVHVESLKEKIKAQWGSKIDQKSDAIVKAMGTHWESILAQGKAQKELRDEFTKIMFPAA</sequence>
<dbReference type="KEGG" id="nli:G3M70_05340"/>
<dbReference type="AlphaFoldDB" id="A0A7T0BUZ9"/>
<dbReference type="Proteomes" id="UP000594688">
    <property type="component" value="Chromosome"/>
</dbReference>
<dbReference type="EMBL" id="CP048685">
    <property type="protein sequence ID" value="QPJ61343.1"/>
    <property type="molecule type" value="Genomic_DNA"/>
</dbReference>
<evidence type="ECO:0000313" key="2">
    <source>
        <dbReference type="Proteomes" id="UP000594688"/>
    </source>
</evidence>
<accession>A0A7T0BUZ9</accession>
<name>A0A7T0BUZ9_9BACT</name>
<gene>
    <name evidence="1" type="ORF">G3M70_05340</name>
</gene>
<evidence type="ECO:0000313" key="1">
    <source>
        <dbReference type="EMBL" id="QPJ61343.1"/>
    </source>
</evidence>
<protein>
    <submittedName>
        <fullName evidence="1">Uncharacterized protein</fullName>
    </submittedName>
</protein>
<proteinExistence type="predicted"/>